<dbReference type="InterPro" id="IPR011335">
    <property type="entry name" value="Restrct_endonuc-II-like"/>
</dbReference>
<proteinExistence type="predicted"/>
<organism evidence="2 3">
    <name type="scientific">Streptomyces indiaensis</name>
    <dbReference type="NCBI Taxonomy" id="284033"/>
    <lineage>
        <taxon>Bacteria</taxon>
        <taxon>Bacillati</taxon>
        <taxon>Actinomycetota</taxon>
        <taxon>Actinomycetes</taxon>
        <taxon>Kitasatosporales</taxon>
        <taxon>Streptomycetaceae</taxon>
        <taxon>Streptomyces</taxon>
    </lineage>
</organism>
<comment type="caution">
    <text evidence="2">The sequence shown here is derived from an EMBL/GenBank/DDBJ whole genome shotgun (WGS) entry which is preliminary data.</text>
</comment>
<dbReference type="EMBL" id="BAAART010000009">
    <property type="protein sequence ID" value="GAA2218772.1"/>
    <property type="molecule type" value="Genomic_DNA"/>
</dbReference>
<dbReference type="Proteomes" id="UP001501474">
    <property type="component" value="Unassembled WGS sequence"/>
</dbReference>
<protein>
    <recommendedName>
        <fullName evidence="1">Restriction endonuclease type IV Mrr domain-containing protein</fullName>
    </recommendedName>
</protein>
<dbReference type="InterPro" id="IPR007560">
    <property type="entry name" value="Restrct_endonuc_IV_Mrr"/>
</dbReference>
<evidence type="ECO:0000313" key="3">
    <source>
        <dbReference type="Proteomes" id="UP001501474"/>
    </source>
</evidence>
<feature type="domain" description="Restriction endonuclease type IV Mrr" evidence="1">
    <location>
        <begin position="203"/>
        <end position="311"/>
    </location>
</feature>
<name>A0ABN3D418_9ACTN</name>
<evidence type="ECO:0000313" key="2">
    <source>
        <dbReference type="EMBL" id="GAA2218772.1"/>
    </source>
</evidence>
<evidence type="ECO:0000259" key="1">
    <source>
        <dbReference type="Pfam" id="PF04471"/>
    </source>
</evidence>
<reference evidence="2 3" key="1">
    <citation type="journal article" date="2019" name="Int. J. Syst. Evol. Microbiol.">
        <title>The Global Catalogue of Microorganisms (GCM) 10K type strain sequencing project: providing services to taxonomists for standard genome sequencing and annotation.</title>
        <authorList>
            <consortium name="The Broad Institute Genomics Platform"/>
            <consortium name="The Broad Institute Genome Sequencing Center for Infectious Disease"/>
            <person name="Wu L."/>
            <person name="Ma J."/>
        </authorList>
    </citation>
    <scope>NUCLEOTIDE SEQUENCE [LARGE SCALE GENOMIC DNA]</scope>
    <source>
        <strain evidence="2 3">JCM 3053</strain>
    </source>
</reference>
<accession>A0ABN3D418</accession>
<gene>
    <name evidence="2" type="ORF">GCM10010104_04430</name>
</gene>
<sequence length="335" mass="39144">MTEPLRFGENPLVPSQAYAEGWSDFTQKRWTRFLDAYRRRVNELYMELAKQQPHCFTLLRPLEIYIVVSLTKEWVFIRPADADIFVMKERWEDPRLAQRDMFTRADHERVVREACDLSDDYDLYKTDDMSQRFDLDRAPRVESSNAEYFGREQADEDARSAIHQPKLESAISALLGRAIEEKALSGLREQLEEISELRGTRRGNRFEAWFGELLKAHGCEVEPGVTSDGEQVDFFVHKPFRAIIECRWKKNRLQPRELADLTAKLNRRPAIIAGIYVAWSGFTDNCRHHASQEPNGRTVLLWDASDVKRLLTGQIHALDLFEEHVSDRVRRYQQG</sequence>
<dbReference type="Pfam" id="PF04471">
    <property type="entry name" value="Mrr_cat"/>
    <property type="match status" value="1"/>
</dbReference>
<keyword evidence="3" id="KW-1185">Reference proteome</keyword>
<dbReference type="SUPFAM" id="SSF52980">
    <property type="entry name" value="Restriction endonuclease-like"/>
    <property type="match status" value="1"/>
</dbReference>